<name>A0A328TLY5_9GAMM</name>
<keyword evidence="3" id="KW-1185">Reference proteome</keyword>
<dbReference type="Gene3D" id="3.30.160.250">
    <property type="match status" value="1"/>
</dbReference>
<dbReference type="Proteomes" id="UP000244334">
    <property type="component" value="Unassembled WGS sequence"/>
</dbReference>
<evidence type="ECO:0000313" key="2">
    <source>
        <dbReference type="EMBL" id="RAP71398.1"/>
    </source>
</evidence>
<dbReference type="InterPro" id="IPR035069">
    <property type="entry name" value="TTHA1013/TTHA0281-like"/>
</dbReference>
<evidence type="ECO:0000313" key="3">
    <source>
        <dbReference type="Proteomes" id="UP000244334"/>
    </source>
</evidence>
<reference evidence="2" key="1">
    <citation type="submission" date="2018-04" db="EMBL/GenBank/DDBJ databases">
        <title>Genomes of the Obligate Erwinia dacicola and Facultative Enterobacter sp. OLF Endosymbionts of the Olive Fruit fly, Bactrocera oleae.</title>
        <authorList>
            <person name="Estes A.M."/>
            <person name="Hearn D.J."/>
            <person name="Agarwal S."/>
            <person name="Pierson E.A."/>
            <person name="Dunning-Hotopp J.C."/>
        </authorList>
    </citation>
    <scope>NUCLEOTIDE SEQUENCE [LARGE SCALE GENOMIC DNA]</scope>
    <source>
        <strain evidence="2">Oroville</strain>
    </source>
</reference>
<evidence type="ECO:0000259" key="1">
    <source>
        <dbReference type="Pfam" id="PF15919"/>
    </source>
</evidence>
<gene>
    <name evidence="2" type="ORF">ACZ87_01787</name>
</gene>
<comment type="caution">
    <text evidence="2">The sequence shown here is derived from an EMBL/GenBank/DDBJ whole genome shotgun (WGS) entry which is preliminary data.</text>
</comment>
<dbReference type="EMBL" id="LJAM02000149">
    <property type="protein sequence ID" value="RAP71398.1"/>
    <property type="molecule type" value="Genomic_DNA"/>
</dbReference>
<feature type="domain" description="HicB-like antitoxin of toxin-antitoxin system" evidence="1">
    <location>
        <begin position="9"/>
        <end position="96"/>
    </location>
</feature>
<organism evidence="2 3">
    <name type="scientific">Candidatus Erwinia dacicola</name>
    <dbReference type="NCBI Taxonomy" id="252393"/>
    <lineage>
        <taxon>Bacteria</taxon>
        <taxon>Pseudomonadati</taxon>
        <taxon>Pseudomonadota</taxon>
        <taxon>Gammaproteobacteria</taxon>
        <taxon>Enterobacterales</taxon>
        <taxon>Erwiniaceae</taxon>
        <taxon>Erwinia</taxon>
    </lineage>
</organism>
<sequence>MTITRRFSVGIESPRNTETAWGIYVPAFDGTGYGCVSAADTQEGAEAAAREAILAMTTYMQAAGEDPQALRDAGTATYQANPDYRHCDQWLMIDAELPE</sequence>
<protein>
    <recommendedName>
        <fullName evidence="1">HicB-like antitoxin of toxin-antitoxin system domain-containing protein</fullName>
    </recommendedName>
</protein>
<dbReference type="AlphaFoldDB" id="A0A328TLY5"/>
<dbReference type="SUPFAM" id="SSF143100">
    <property type="entry name" value="TTHA1013/TTHA0281-like"/>
    <property type="match status" value="1"/>
</dbReference>
<proteinExistence type="predicted"/>
<accession>A0A328TLY5</accession>
<dbReference type="InterPro" id="IPR031807">
    <property type="entry name" value="HicB-like"/>
</dbReference>
<dbReference type="Pfam" id="PF15919">
    <property type="entry name" value="HicB_lk_antitox"/>
    <property type="match status" value="1"/>
</dbReference>
<dbReference type="RefSeq" id="WP_047360331.1">
    <property type="nucleotide sequence ID" value="NZ_LJAM02000149.1"/>
</dbReference>